<reference evidence="2" key="1">
    <citation type="submission" date="2020-10" db="EMBL/GenBank/DDBJ databases">
        <authorList>
            <person name="Castelo-Branco R."/>
            <person name="Eusebio N."/>
            <person name="Adriana R."/>
            <person name="Vieira A."/>
            <person name="Brugerolle De Fraissinette N."/>
            <person name="Rezende De Castro R."/>
            <person name="Schneider M.P."/>
            <person name="Vasconcelos V."/>
            <person name="Leao P.N."/>
        </authorList>
    </citation>
    <scope>NUCLEOTIDE SEQUENCE</scope>
    <source>
        <strain evidence="2">LEGE 06105</strain>
    </source>
</reference>
<dbReference type="Proteomes" id="UP000620559">
    <property type="component" value="Unassembled WGS sequence"/>
</dbReference>
<protein>
    <submittedName>
        <fullName evidence="2">Uncharacterized protein</fullName>
    </submittedName>
</protein>
<evidence type="ECO:0000256" key="1">
    <source>
        <dbReference type="SAM" id="Phobius"/>
    </source>
</evidence>
<accession>A0A8J7JVL5</accession>
<dbReference type="EMBL" id="JADEWL010000128">
    <property type="protein sequence ID" value="MBE9215954.1"/>
    <property type="molecule type" value="Genomic_DNA"/>
</dbReference>
<proteinExistence type="predicted"/>
<evidence type="ECO:0000313" key="2">
    <source>
        <dbReference type="EMBL" id="MBE9215954.1"/>
    </source>
</evidence>
<feature type="transmembrane region" description="Helical" evidence="1">
    <location>
        <begin position="36"/>
        <end position="54"/>
    </location>
</feature>
<evidence type="ECO:0000313" key="3">
    <source>
        <dbReference type="Proteomes" id="UP000620559"/>
    </source>
</evidence>
<keyword evidence="1" id="KW-0472">Membrane</keyword>
<keyword evidence="3" id="KW-1185">Reference proteome</keyword>
<dbReference type="AlphaFoldDB" id="A0A8J7JVL5"/>
<name>A0A8J7JVL5_9CYAN</name>
<comment type="caution">
    <text evidence="2">The sequence shown here is derived from an EMBL/GenBank/DDBJ whole genome shotgun (WGS) entry which is preliminary data.</text>
</comment>
<gene>
    <name evidence="2" type="ORF">IQ247_25390</name>
</gene>
<sequence length="65" mass="7051">MLPNNSHEISSGNYISVPATGDIPTPQAIQPTTYDYLVLIPAIVTALTPLILGLKNKDKDDEDKE</sequence>
<organism evidence="2 3">
    <name type="scientific">Plectonema cf. radiosum LEGE 06105</name>
    <dbReference type="NCBI Taxonomy" id="945769"/>
    <lineage>
        <taxon>Bacteria</taxon>
        <taxon>Bacillati</taxon>
        <taxon>Cyanobacteriota</taxon>
        <taxon>Cyanophyceae</taxon>
        <taxon>Oscillatoriophycideae</taxon>
        <taxon>Oscillatoriales</taxon>
        <taxon>Microcoleaceae</taxon>
        <taxon>Plectonema</taxon>
    </lineage>
</organism>
<keyword evidence="1" id="KW-1133">Transmembrane helix</keyword>
<keyword evidence="1" id="KW-0812">Transmembrane</keyword>